<sequence length="223" mass="24271">MVSQGIQIMGKVMLLISCLTLIIVCALPMWKVTAFIGANIVTAQTIWDVRSTTPFWHYPRTSRPPGLMIIISLLTGIVGICLSITGGKCTNCTTEEGSQRQQTCEASVSQTRPPPPLSILVRASLRCSVKGVVHSIVRDLHSLGNFLHGIAFISQNKNRLMSFRRKLFVSGHFEPVIEPTNADAPSCSTSLKKGSFIANLISTTVFSCVNMIAKGFSNDQLAF</sequence>
<organism evidence="11 12">
    <name type="scientific">Salmo trutta</name>
    <name type="common">Brown trout</name>
    <dbReference type="NCBI Taxonomy" id="8032"/>
    <lineage>
        <taxon>Eukaryota</taxon>
        <taxon>Metazoa</taxon>
        <taxon>Chordata</taxon>
        <taxon>Craniata</taxon>
        <taxon>Vertebrata</taxon>
        <taxon>Euteleostomi</taxon>
        <taxon>Actinopterygii</taxon>
        <taxon>Neopterygii</taxon>
        <taxon>Teleostei</taxon>
        <taxon>Protacanthopterygii</taxon>
        <taxon>Salmoniformes</taxon>
        <taxon>Salmonidae</taxon>
        <taxon>Salmoninae</taxon>
        <taxon>Salmo</taxon>
    </lineage>
</organism>
<comment type="subcellular location">
    <subcellularLocation>
        <location evidence="1">Cell junction</location>
        <location evidence="1">Tight junction</location>
    </subcellularLocation>
    <subcellularLocation>
        <location evidence="2">Cell membrane</location>
        <topology evidence="2">Multi-pass membrane protein</topology>
    </subcellularLocation>
</comment>
<dbReference type="InterPro" id="IPR006187">
    <property type="entry name" value="Claudin"/>
</dbReference>
<keyword evidence="4" id="KW-0796">Tight junction</keyword>
<reference evidence="11" key="1">
    <citation type="submission" date="2025-08" db="UniProtKB">
        <authorList>
            <consortium name="Ensembl"/>
        </authorList>
    </citation>
    <scope>IDENTIFICATION</scope>
</reference>
<evidence type="ECO:0000256" key="9">
    <source>
        <dbReference type="ARBA" id="ARBA00023136"/>
    </source>
</evidence>
<comment type="similarity">
    <text evidence="3">Belongs to the claudin family.</text>
</comment>
<evidence type="ECO:0000256" key="8">
    <source>
        <dbReference type="ARBA" id="ARBA00022989"/>
    </source>
</evidence>
<proteinExistence type="inferred from homology"/>
<evidence type="ECO:0000256" key="6">
    <source>
        <dbReference type="ARBA" id="ARBA00022692"/>
    </source>
</evidence>
<evidence type="ECO:0000256" key="5">
    <source>
        <dbReference type="ARBA" id="ARBA00022475"/>
    </source>
</evidence>
<dbReference type="Ensembl" id="ENSSTUT00000121770.1">
    <property type="protein sequence ID" value="ENSSTUP00000113770.1"/>
    <property type="gene ID" value="ENSSTUG00000050217.1"/>
</dbReference>
<evidence type="ECO:0000313" key="12">
    <source>
        <dbReference type="Proteomes" id="UP000472277"/>
    </source>
</evidence>
<evidence type="ECO:0000313" key="11">
    <source>
        <dbReference type="Ensembl" id="ENSSTUP00000113770.1"/>
    </source>
</evidence>
<reference evidence="11" key="2">
    <citation type="submission" date="2025-09" db="UniProtKB">
        <authorList>
            <consortium name="Ensembl"/>
        </authorList>
    </citation>
    <scope>IDENTIFICATION</scope>
</reference>
<evidence type="ECO:0000256" key="2">
    <source>
        <dbReference type="ARBA" id="ARBA00004651"/>
    </source>
</evidence>
<accession>A0A674F0H5</accession>
<dbReference type="GO" id="GO:0005923">
    <property type="term" value="C:bicellular tight junction"/>
    <property type="evidence" value="ECO:0007669"/>
    <property type="project" value="UniProtKB-SubCell"/>
</dbReference>
<dbReference type="Proteomes" id="UP000472277">
    <property type="component" value="Chromosome 13"/>
</dbReference>
<dbReference type="AlphaFoldDB" id="A0A674F0H5"/>
<keyword evidence="12" id="KW-1185">Reference proteome</keyword>
<feature type="transmembrane region" description="Helical" evidence="10">
    <location>
        <begin position="67"/>
        <end position="85"/>
    </location>
</feature>
<keyword evidence="7" id="KW-0965">Cell junction</keyword>
<keyword evidence="5" id="KW-1003">Cell membrane</keyword>
<dbReference type="PANTHER" id="PTHR12002">
    <property type="entry name" value="CLAUDIN"/>
    <property type="match status" value="1"/>
</dbReference>
<keyword evidence="8 10" id="KW-1133">Transmembrane helix</keyword>
<evidence type="ECO:0000256" key="4">
    <source>
        <dbReference type="ARBA" id="ARBA00022427"/>
    </source>
</evidence>
<evidence type="ECO:0000256" key="10">
    <source>
        <dbReference type="SAM" id="Phobius"/>
    </source>
</evidence>
<name>A0A674F0H5_SALTR</name>
<keyword evidence="6 10" id="KW-0812">Transmembrane</keyword>
<dbReference type="InParanoid" id="A0A674F0H5"/>
<dbReference type="GO" id="GO:0005198">
    <property type="term" value="F:structural molecule activity"/>
    <property type="evidence" value="ECO:0007669"/>
    <property type="project" value="InterPro"/>
</dbReference>
<dbReference type="GO" id="GO:0005886">
    <property type="term" value="C:plasma membrane"/>
    <property type="evidence" value="ECO:0007669"/>
    <property type="project" value="UniProtKB-SubCell"/>
</dbReference>
<evidence type="ECO:0000256" key="7">
    <source>
        <dbReference type="ARBA" id="ARBA00022949"/>
    </source>
</evidence>
<evidence type="ECO:0000256" key="1">
    <source>
        <dbReference type="ARBA" id="ARBA00004435"/>
    </source>
</evidence>
<evidence type="ECO:0000256" key="3">
    <source>
        <dbReference type="ARBA" id="ARBA00008295"/>
    </source>
</evidence>
<dbReference type="Gene3D" id="1.20.140.150">
    <property type="match status" value="1"/>
</dbReference>
<protein>
    <submittedName>
        <fullName evidence="11">Uncharacterized protein</fullName>
    </submittedName>
</protein>
<keyword evidence="9 10" id="KW-0472">Membrane</keyword>